<evidence type="ECO:0000259" key="4">
    <source>
        <dbReference type="Pfam" id="PF26238"/>
    </source>
</evidence>
<evidence type="ECO:0000259" key="2">
    <source>
        <dbReference type="Pfam" id="PF26236"/>
    </source>
</evidence>
<dbReference type="InterPro" id="IPR058675">
    <property type="entry name" value="DUF8054_C"/>
</dbReference>
<feature type="domain" description="DUF8054" evidence="2">
    <location>
        <begin position="5"/>
        <end position="94"/>
    </location>
</feature>
<sequence length="284" mass="30158">MGTVLDRVRQPEYTGENRCVPCTAVNAVIAIGVAAAVGYAVTTVTGALVGTTVGGMAFTLSVAAIYLRGYLVPGTPTLTKRYLPERVLAWFDKAETGGTATVNADRDADAPDIDVEAELVDAGVLEEKDHGDLGLTPTFAADFREQVERERDEDADREAVAAIVGIDAENLAFEEYGSAFVAHAEGQTVGRWESRAAFLADVAAGRVLPDYYDGWDDTGPAGRGQLLAGLRLFVERCPACDGQVRFGQEVVESCCRTVDVVAVTCEDCHSRLFEVDASDVAAAV</sequence>
<dbReference type="Proteomes" id="UP000198775">
    <property type="component" value="Unassembled WGS sequence"/>
</dbReference>
<evidence type="ECO:0000256" key="1">
    <source>
        <dbReference type="SAM" id="Phobius"/>
    </source>
</evidence>
<dbReference type="InterPro" id="IPR058775">
    <property type="entry name" value="DUF8054_M"/>
</dbReference>
<keyword evidence="1" id="KW-1133">Transmembrane helix</keyword>
<name>A0A1H8TNJ8_9EURY</name>
<organism evidence="5 6">
    <name type="scientific">Halorientalis persicus</name>
    <dbReference type="NCBI Taxonomy" id="1367881"/>
    <lineage>
        <taxon>Archaea</taxon>
        <taxon>Methanobacteriati</taxon>
        <taxon>Methanobacteriota</taxon>
        <taxon>Stenosarchaea group</taxon>
        <taxon>Halobacteria</taxon>
        <taxon>Halobacteriales</taxon>
        <taxon>Haloarculaceae</taxon>
        <taxon>Halorientalis</taxon>
    </lineage>
</organism>
<dbReference type="Pfam" id="PF26238">
    <property type="entry name" value="DUF8054_M"/>
    <property type="match status" value="1"/>
</dbReference>
<evidence type="ECO:0000313" key="5">
    <source>
        <dbReference type="EMBL" id="SEO92437.1"/>
    </source>
</evidence>
<dbReference type="OrthoDB" id="292134at2157"/>
<reference evidence="6" key="1">
    <citation type="submission" date="2016-10" db="EMBL/GenBank/DDBJ databases">
        <authorList>
            <person name="Varghese N."/>
            <person name="Submissions S."/>
        </authorList>
    </citation>
    <scope>NUCLEOTIDE SEQUENCE [LARGE SCALE GENOMIC DNA]</scope>
    <source>
        <strain evidence="6">IBRC-M 10043</strain>
    </source>
</reference>
<feature type="domain" description="DUF8054" evidence="4">
    <location>
        <begin position="114"/>
        <end position="232"/>
    </location>
</feature>
<accession>A0A1H8TNJ8</accession>
<dbReference type="Pfam" id="PF26237">
    <property type="entry name" value="DUF8054_C"/>
    <property type="match status" value="1"/>
</dbReference>
<proteinExistence type="predicted"/>
<keyword evidence="6" id="KW-1185">Reference proteome</keyword>
<dbReference type="Pfam" id="PF26236">
    <property type="entry name" value="DUF8054_N"/>
    <property type="match status" value="1"/>
</dbReference>
<gene>
    <name evidence="5" type="ORF">SAMN05216388_102339</name>
</gene>
<dbReference type="RefSeq" id="WP_092663034.1">
    <property type="nucleotide sequence ID" value="NZ_FOCX01000023.1"/>
</dbReference>
<dbReference type="AlphaFoldDB" id="A0A1H8TNJ8"/>
<dbReference type="EMBL" id="FOCX01000023">
    <property type="protein sequence ID" value="SEO92437.1"/>
    <property type="molecule type" value="Genomic_DNA"/>
</dbReference>
<protein>
    <submittedName>
        <fullName evidence="5">Uncharacterized protein</fullName>
    </submittedName>
</protein>
<feature type="transmembrane region" description="Helical" evidence="1">
    <location>
        <begin position="47"/>
        <end position="71"/>
    </location>
</feature>
<dbReference type="InterPro" id="IPR058674">
    <property type="entry name" value="DUF8054_N"/>
</dbReference>
<keyword evidence="1" id="KW-0472">Membrane</keyword>
<feature type="domain" description="DUF8054" evidence="3">
    <location>
        <begin position="235"/>
        <end position="275"/>
    </location>
</feature>
<evidence type="ECO:0000313" key="6">
    <source>
        <dbReference type="Proteomes" id="UP000198775"/>
    </source>
</evidence>
<feature type="transmembrane region" description="Helical" evidence="1">
    <location>
        <begin position="20"/>
        <end position="41"/>
    </location>
</feature>
<keyword evidence="1" id="KW-0812">Transmembrane</keyword>
<evidence type="ECO:0000259" key="3">
    <source>
        <dbReference type="Pfam" id="PF26237"/>
    </source>
</evidence>